<dbReference type="EMBL" id="JACGCI010000041">
    <property type="protein sequence ID" value="KAF6752996.1"/>
    <property type="molecule type" value="Genomic_DNA"/>
</dbReference>
<feature type="region of interest" description="Disordered" evidence="1">
    <location>
        <begin position="209"/>
        <end position="231"/>
    </location>
</feature>
<organism evidence="2 3">
    <name type="scientific">Ephemerocybe angulata</name>
    <dbReference type="NCBI Taxonomy" id="980116"/>
    <lineage>
        <taxon>Eukaryota</taxon>
        <taxon>Fungi</taxon>
        <taxon>Dikarya</taxon>
        <taxon>Basidiomycota</taxon>
        <taxon>Agaricomycotina</taxon>
        <taxon>Agaricomycetes</taxon>
        <taxon>Agaricomycetidae</taxon>
        <taxon>Agaricales</taxon>
        <taxon>Agaricineae</taxon>
        <taxon>Psathyrellaceae</taxon>
        <taxon>Ephemerocybe</taxon>
    </lineage>
</organism>
<dbReference type="AlphaFoldDB" id="A0A8H6HUD4"/>
<proteinExistence type="predicted"/>
<feature type="compositionally biased region" description="Basic and acidic residues" evidence="1">
    <location>
        <begin position="220"/>
        <end position="231"/>
    </location>
</feature>
<gene>
    <name evidence="2" type="ORF">DFP72DRAFT_849393</name>
</gene>
<dbReference type="Proteomes" id="UP000521943">
    <property type="component" value="Unassembled WGS sequence"/>
</dbReference>
<keyword evidence="3" id="KW-1185">Reference proteome</keyword>
<protein>
    <submittedName>
        <fullName evidence="2">Uncharacterized protein</fullName>
    </submittedName>
</protein>
<name>A0A8H6HUD4_9AGAR</name>
<sequence length="231" mass="25890">MPVGFWMPVPKLQSIERKAKRGWTCYQRISPAVSLSVEESVFQCGETLAVTETYIQRCKSEKGVQRKGTCAYQPSSQGRPIYHPEVVPVQPLKRFFFLCSETVRAGECYGFRGQLTITVHHNVIPSHYYCGIDTANREVMSPSAAQETHWHVARVVSRPSSIGGLGPAVGLEVVWCRVEKGIKRRKAQPCDEKGALLIPNVTDALQKHLRYPDPAASNERTPRGRKSEVVR</sequence>
<evidence type="ECO:0000256" key="1">
    <source>
        <dbReference type="SAM" id="MobiDB-lite"/>
    </source>
</evidence>
<reference evidence="2 3" key="1">
    <citation type="submission" date="2020-07" db="EMBL/GenBank/DDBJ databases">
        <title>Comparative genomics of pyrophilous fungi reveals a link between fire events and developmental genes.</title>
        <authorList>
            <consortium name="DOE Joint Genome Institute"/>
            <person name="Steindorff A.S."/>
            <person name="Carver A."/>
            <person name="Calhoun S."/>
            <person name="Stillman K."/>
            <person name="Liu H."/>
            <person name="Lipzen A."/>
            <person name="Pangilinan J."/>
            <person name="Labutti K."/>
            <person name="Bruns T.D."/>
            <person name="Grigoriev I.V."/>
        </authorList>
    </citation>
    <scope>NUCLEOTIDE SEQUENCE [LARGE SCALE GENOMIC DNA]</scope>
    <source>
        <strain evidence="2 3">CBS 144469</strain>
    </source>
</reference>
<evidence type="ECO:0000313" key="2">
    <source>
        <dbReference type="EMBL" id="KAF6752996.1"/>
    </source>
</evidence>
<accession>A0A8H6HUD4</accession>
<evidence type="ECO:0000313" key="3">
    <source>
        <dbReference type="Proteomes" id="UP000521943"/>
    </source>
</evidence>
<comment type="caution">
    <text evidence="2">The sequence shown here is derived from an EMBL/GenBank/DDBJ whole genome shotgun (WGS) entry which is preliminary data.</text>
</comment>